<sequence length="363" mass="40935">MNSSLLRSYKCQDWALGLALVGTNVLASTSNGKVYVLNRNLDNVQTITAHSMSVNKIRSVDQNTFATASNDSTVKVWDTRQSRNVVEVSNARKLPFLSLDFGHNMLVAGTELSGTDSELLLWDIRNPSNPVRSFVDSHNDDITEVRFHPSNSNLLLSGATDGYVNLYDLTIAEEDDALIQVINFASIHSANFLSPKRIYTLSHMETFAIHEINDQKTEEHVEPKPREFGDVRGAWDCDYVVDLYAPGYVFCGSNSKRELKMYRFDALAENFNFSAQQPTYFPGAHGDEVVRDVLVDGGRVYTAGEDHMVKMWQPPSSVASTTARFFHEPAEQPSTPPQPRETLSRKKHKKRKHKKDPSRFKPY</sequence>
<dbReference type="PANTHER" id="PTHR22889">
    <property type="entry name" value="WD REPEAT-CONTAINING PROTEIN 89"/>
    <property type="match status" value="1"/>
</dbReference>
<dbReference type="InterPro" id="IPR036322">
    <property type="entry name" value="WD40_repeat_dom_sf"/>
</dbReference>
<feature type="compositionally biased region" description="Basic residues" evidence="4">
    <location>
        <begin position="345"/>
        <end position="363"/>
    </location>
</feature>
<dbReference type="Proteomes" id="UP000769157">
    <property type="component" value="Unassembled WGS sequence"/>
</dbReference>
<dbReference type="InterPro" id="IPR039328">
    <property type="entry name" value="WDR89"/>
</dbReference>
<reference evidence="5" key="2">
    <citation type="submission" date="2021-01" db="EMBL/GenBank/DDBJ databases">
        <authorList>
            <person name="Schikora-Tamarit M.A."/>
        </authorList>
    </citation>
    <scope>NUCLEOTIDE SEQUENCE</scope>
    <source>
        <strain evidence="5">CBS6075</strain>
    </source>
</reference>
<proteinExistence type="predicted"/>
<accession>A0A9P8NZZ5</accession>
<dbReference type="SUPFAM" id="SSF50978">
    <property type="entry name" value="WD40 repeat-like"/>
    <property type="match status" value="1"/>
</dbReference>
<dbReference type="InterPro" id="IPR015943">
    <property type="entry name" value="WD40/YVTN_repeat-like_dom_sf"/>
</dbReference>
<gene>
    <name evidence="5" type="ORF">OGAPHI_005857</name>
</gene>
<evidence type="ECO:0000313" key="5">
    <source>
        <dbReference type="EMBL" id="KAH3662605.1"/>
    </source>
</evidence>
<dbReference type="Gene3D" id="2.130.10.10">
    <property type="entry name" value="YVTN repeat-like/Quinoprotein amine dehydrogenase"/>
    <property type="match status" value="1"/>
</dbReference>
<comment type="caution">
    <text evidence="5">The sequence shown here is derived from an EMBL/GenBank/DDBJ whole genome shotgun (WGS) entry which is preliminary data.</text>
</comment>
<feature type="region of interest" description="Disordered" evidence="4">
    <location>
        <begin position="325"/>
        <end position="363"/>
    </location>
</feature>
<dbReference type="EMBL" id="JAEUBE010000378">
    <property type="protein sequence ID" value="KAH3662605.1"/>
    <property type="molecule type" value="Genomic_DNA"/>
</dbReference>
<dbReference type="Pfam" id="PF00400">
    <property type="entry name" value="WD40"/>
    <property type="match status" value="2"/>
</dbReference>
<keyword evidence="1 3" id="KW-0853">WD repeat</keyword>
<evidence type="ECO:0000256" key="1">
    <source>
        <dbReference type="ARBA" id="ARBA00022574"/>
    </source>
</evidence>
<dbReference type="GeneID" id="70237821"/>
<dbReference type="RefSeq" id="XP_046059694.1">
    <property type="nucleotide sequence ID" value="XM_046207083.1"/>
</dbReference>
<feature type="repeat" description="WD" evidence="3">
    <location>
        <begin position="47"/>
        <end position="87"/>
    </location>
</feature>
<dbReference type="PROSITE" id="PS50082">
    <property type="entry name" value="WD_REPEATS_2"/>
    <property type="match status" value="2"/>
</dbReference>
<feature type="repeat" description="WD" evidence="3">
    <location>
        <begin position="135"/>
        <end position="169"/>
    </location>
</feature>
<dbReference type="PROSITE" id="PS50294">
    <property type="entry name" value="WD_REPEATS_REGION"/>
    <property type="match status" value="2"/>
</dbReference>
<evidence type="ECO:0000256" key="2">
    <source>
        <dbReference type="ARBA" id="ARBA00022737"/>
    </source>
</evidence>
<keyword evidence="2" id="KW-0677">Repeat</keyword>
<dbReference type="OrthoDB" id="25131at2759"/>
<dbReference type="PANTHER" id="PTHR22889:SF0">
    <property type="entry name" value="WD REPEAT-CONTAINING PROTEIN 89"/>
    <property type="match status" value="1"/>
</dbReference>
<reference evidence="5" key="1">
    <citation type="journal article" date="2021" name="Open Biol.">
        <title>Shared evolutionary footprints suggest mitochondrial oxidative damage underlies multiple complex I losses in fungi.</title>
        <authorList>
            <person name="Schikora-Tamarit M.A."/>
            <person name="Marcet-Houben M."/>
            <person name="Nosek J."/>
            <person name="Gabaldon T."/>
        </authorList>
    </citation>
    <scope>NUCLEOTIDE SEQUENCE</scope>
    <source>
        <strain evidence="5">CBS6075</strain>
    </source>
</reference>
<name>A0A9P8NZZ5_9ASCO</name>
<evidence type="ECO:0000313" key="6">
    <source>
        <dbReference type="Proteomes" id="UP000769157"/>
    </source>
</evidence>
<dbReference type="InterPro" id="IPR001680">
    <property type="entry name" value="WD40_rpt"/>
</dbReference>
<dbReference type="SMART" id="SM00320">
    <property type="entry name" value="WD40"/>
    <property type="match status" value="4"/>
</dbReference>
<keyword evidence="6" id="KW-1185">Reference proteome</keyword>
<organism evidence="5 6">
    <name type="scientific">Ogataea philodendri</name>
    <dbReference type="NCBI Taxonomy" id="1378263"/>
    <lineage>
        <taxon>Eukaryota</taxon>
        <taxon>Fungi</taxon>
        <taxon>Dikarya</taxon>
        <taxon>Ascomycota</taxon>
        <taxon>Saccharomycotina</taxon>
        <taxon>Pichiomycetes</taxon>
        <taxon>Pichiales</taxon>
        <taxon>Pichiaceae</taxon>
        <taxon>Ogataea</taxon>
    </lineage>
</organism>
<dbReference type="AlphaFoldDB" id="A0A9P8NZZ5"/>
<evidence type="ECO:0000256" key="3">
    <source>
        <dbReference type="PROSITE-ProRule" id="PRU00221"/>
    </source>
</evidence>
<protein>
    <submittedName>
        <fullName evidence="5">Uncharacterized protein</fullName>
    </submittedName>
</protein>
<evidence type="ECO:0000256" key="4">
    <source>
        <dbReference type="SAM" id="MobiDB-lite"/>
    </source>
</evidence>